<evidence type="ECO:0000256" key="5">
    <source>
        <dbReference type="ARBA" id="ARBA00022781"/>
    </source>
</evidence>
<dbReference type="Gene3D" id="3.40.1380.10">
    <property type="match status" value="1"/>
</dbReference>
<organism evidence="11 12">
    <name type="scientific">Candidatus Uhrbacteria bacterium RIFCSPHIGHO2_12_FULL_60_25</name>
    <dbReference type="NCBI Taxonomy" id="1802399"/>
    <lineage>
        <taxon>Bacteria</taxon>
        <taxon>Candidatus Uhriibacteriota</taxon>
    </lineage>
</organism>
<evidence type="ECO:0000256" key="3">
    <source>
        <dbReference type="ARBA" id="ARBA00007681"/>
    </source>
</evidence>
<dbReference type="AlphaFoldDB" id="A0A1F7UIM6"/>
<evidence type="ECO:0000256" key="10">
    <source>
        <dbReference type="HAMAP-Rule" id="MF_00815"/>
    </source>
</evidence>
<evidence type="ECO:0000256" key="7">
    <source>
        <dbReference type="ARBA" id="ARBA00023136"/>
    </source>
</evidence>
<comment type="subcellular location">
    <subcellularLocation>
        <location evidence="10">Cell membrane</location>
        <topology evidence="10">Peripheral membrane protein</topology>
    </subcellularLocation>
    <subcellularLocation>
        <location evidence="2">Membrane</location>
        <topology evidence="2">Peripheral membrane protein</topology>
    </subcellularLocation>
</comment>
<gene>
    <name evidence="10" type="primary">atpG</name>
    <name evidence="11" type="ORF">A3E39_04260</name>
</gene>
<accession>A0A1F7UIM6</accession>
<keyword evidence="9 10" id="KW-0066">ATP synthesis</keyword>
<evidence type="ECO:0000256" key="9">
    <source>
        <dbReference type="ARBA" id="ARBA00023310"/>
    </source>
</evidence>
<dbReference type="GO" id="GO:0046933">
    <property type="term" value="F:proton-transporting ATP synthase activity, rotational mechanism"/>
    <property type="evidence" value="ECO:0007669"/>
    <property type="project" value="UniProtKB-UniRule"/>
</dbReference>
<dbReference type="GO" id="GO:0045259">
    <property type="term" value="C:proton-transporting ATP synthase complex"/>
    <property type="evidence" value="ECO:0007669"/>
    <property type="project" value="UniProtKB-KW"/>
</dbReference>
<dbReference type="Proteomes" id="UP000176603">
    <property type="component" value="Unassembled WGS sequence"/>
</dbReference>
<dbReference type="InterPro" id="IPR000131">
    <property type="entry name" value="ATP_synth_F1_gsu"/>
</dbReference>
<evidence type="ECO:0000256" key="6">
    <source>
        <dbReference type="ARBA" id="ARBA00023065"/>
    </source>
</evidence>
<dbReference type="CDD" id="cd12151">
    <property type="entry name" value="F1-ATPase_gamma"/>
    <property type="match status" value="1"/>
</dbReference>
<evidence type="ECO:0000256" key="2">
    <source>
        <dbReference type="ARBA" id="ARBA00004170"/>
    </source>
</evidence>
<dbReference type="GO" id="GO:0042777">
    <property type="term" value="P:proton motive force-driven plasma membrane ATP synthesis"/>
    <property type="evidence" value="ECO:0007669"/>
    <property type="project" value="UniProtKB-UniRule"/>
</dbReference>
<comment type="function">
    <text evidence="1 10">Produces ATP from ADP in the presence of a proton gradient across the membrane. The gamma chain is believed to be important in regulating ATPase activity and the flow of protons through the CF(0) complex.</text>
</comment>
<evidence type="ECO:0000313" key="12">
    <source>
        <dbReference type="Proteomes" id="UP000176603"/>
    </source>
</evidence>
<keyword evidence="7 10" id="KW-0472">Membrane</keyword>
<dbReference type="GO" id="GO:0005524">
    <property type="term" value="F:ATP binding"/>
    <property type="evidence" value="ECO:0007669"/>
    <property type="project" value="UniProtKB-UniRule"/>
</dbReference>
<dbReference type="HAMAP" id="MF_00815">
    <property type="entry name" value="ATP_synth_gamma_bact"/>
    <property type="match status" value="1"/>
</dbReference>
<dbReference type="GO" id="GO:0005886">
    <property type="term" value="C:plasma membrane"/>
    <property type="evidence" value="ECO:0007669"/>
    <property type="project" value="UniProtKB-SubCell"/>
</dbReference>
<dbReference type="PRINTS" id="PR00126">
    <property type="entry name" value="ATPASEGAMMA"/>
</dbReference>
<dbReference type="STRING" id="1802399.A3E39_04260"/>
<dbReference type="EMBL" id="MGEH01000037">
    <property type="protein sequence ID" value="OGL78102.1"/>
    <property type="molecule type" value="Genomic_DNA"/>
</dbReference>
<proteinExistence type="inferred from homology"/>
<keyword evidence="4 10" id="KW-0813">Transport</keyword>
<evidence type="ECO:0000256" key="4">
    <source>
        <dbReference type="ARBA" id="ARBA00022448"/>
    </source>
</evidence>
<dbReference type="Gene3D" id="1.10.287.80">
    <property type="entry name" value="ATP synthase, gamma subunit, helix hairpin domain"/>
    <property type="match status" value="2"/>
</dbReference>
<comment type="caution">
    <text evidence="11">The sequence shown here is derived from an EMBL/GenBank/DDBJ whole genome shotgun (WGS) entry which is preliminary data.</text>
</comment>
<evidence type="ECO:0000256" key="1">
    <source>
        <dbReference type="ARBA" id="ARBA00003456"/>
    </source>
</evidence>
<keyword evidence="6 10" id="KW-0406">Ion transport</keyword>
<dbReference type="InterPro" id="IPR035968">
    <property type="entry name" value="ATP_synth_F1_ATPase_gsu"/>
</dbReference>
<dbReference type="PANTHER" id="PTHR11693:SF22">
    <property type="entry name" value="ATP SYNTHASE SUBUNIT GAMMA, MITOCHONDRIAL"/>
    <property type="match status" value="1"/>
</dbReference>
<dbReference type="PANTHER" id="PTHR11693">
    <property type="entry name" value="ATP SYNTHASE GAMMA CHAIN"/>
    <property type="match status" value="1"/>
</dbReference>
<dbReference type="NCBIfam" id="TIGR01146">
    <property type="entry name" value="ATPsyn_F1gamma"/>
    <property type="match status" value="1"/>
</dbReference>
<reference evidence="11 12" key="1">
    <citation type="journal article" date="2016" name="Nat. Commun.">
        <title>Thousands of microbial genomes shed light on interconnected biogeochemical processes in an aquifer system.</title>
        <authorList>
            <person name="Anantharaman K."/>
            <person name="Brown C.T."/>
            <person name="Hug L.A."/>
            <person name="Sharon I."/>
            <person name="Castelle C.J."/>
            <person name="Probst A.J."/>
            <person name="Thomas B.C."/>
            <person name="Singh A."/>
            <person name="Wilkins M.J."/>
            <person name="Karaoz U."/>
            <person name="Brodie E.L."/>
            <person name="Williams K.H."/>
            <person name="Hubbard S.S."/>
            <person name="Banfield J.F."/>
        </authorList>
    </citation>
    <scope>NUCLEOTIDE SEQUENCE [LARGE SCALE GENOMIC DNA]</scope>
</reference>
<dbReference type="SUPFAM" id="SSF52943">
    <property type="entry name" value="ATP synthase (F1-ATPase), gamma subunit"/>
    <property type="match status" value="1"/>
</dbReference>
<keyword evidence="10" id="KW-1003">Cell membrane</keyword>
<protein>
    <recommendedName>
        <fullName evidence="10">ATP synthase gamma chain</fullName>
    </recommendedName>
    <alternativeName>
        <fullName evidence="10">ATP synthase F1 sector gamma subunit</fullName>
    </alternativeName>
    <alternativeName>
        <fullName evidence="10">F-ATPase gamma subunit</fullName>
    </alternativeName>
</protein>
<comment type="similarity">
    <text evidence="3 10">Belongs to the ATPase gamma chain family.</text>
</comment>
<evidence type="ECO:0000256" key="8">
    <source>
        <dbReference type="ARBA" id="ARBA00023196"/>
    </source>
</evidence>
<keyword evidence="8 10" id="KW-0139">CF(1)</keyword>
<name>A0A1F7UIM6_9BACT</name>
<dbReference type="Pfam" id="PF00231">
    <property type="entry name" value="ATP-synt"/>
    <property type="match status" value="1"/>
</dbReference>
<keyword evidence="5 10" id="KW-0375">Hydrogen ion transport</keyword>
<comment type="subunit">
    <text evidence="10">F-type ATPases have 2 components, CF(1) - the catalytic core - and CF(0) - the membrane proton channel. CF(1) has five subunits: alpha(3), beta(3), gamma(1), delta(1), epsilon(1). CF(0) has three main subunits: a, b and c.</text>
</comment>
<sequence length="320" mass="35323">MAVSTRLIKRRIKSIGNTRKITKAMELVAASKMRKAVQLTLSSRAYASTVRKLVEEIRGLVDPALHAMLTGIRRNQRNPRADTRIRTLVIVAASDRGLCGGFNAQLLKKTMEFIRGRTNDDIRVITVGRRAEGAVRRAGFDVIASFEAISNAPSYAGARPVGELAVQEFIAGRADRVFAVYTDFRSALTYVPVTEQLLPVIPEESLGRFPLRAQYAAPVEDEALSDQDEEEPFDSSSILLEPSPWFVLNHLLPRLVEMRVYQALLESAASEHSARMLAMRSATDNASGMLDDLTFTFNQSRQAGITREISEISAGKAALE</sequence>
<evidence type="ECO:0000313" key="11">
    <source>
        <dbReference type="EMBL" id="OGL78102.1"/>
    </source>
</evidence>